<evidence type="ECO:0000256" key="2">
    <source>
        <dbReference type="SAM" id="SignalP"/>
    </source>
</evidence>
<accession>A0A8H5M873</accession>
<feature type="compositionally biased region" description="Basic and acidic residues" evidence="1">
    <location>
        <begin position="138"/>
        <end position="165"/>
    </location>
</feature>
<feature type="region of interest" description="Disordered" evidence="1">
    <location>
        <begin position="1133"/>
        <end position="1162"/>
    </location>
</feature>
<evidence type="ECO:0000256" key="1">
    <source>
        <dbReference type="SAM" id="MobiDB-lite"/>
    </source>
</evidence>
<protein>
    <submittedName>
        <fullName evidence="3">Uncharacterized protein</fullName>
    </submittedName>
</protein>
<feature type="region of interest" description="Disordered" evidence="1">
    <location>
        <begin position="97"/>
        <end position="177"/>
    </location>
</feature>
<feature type="compositionally biased region" description="Basic and acidic residues" evidence="1">
    <location>
        <begin position="565"/>
        <end position="574"/>
    </location>
</feature>
<feature type="compositionally biased region" description="Polar residues" evidence="1">
    <location>
        <begin position="1133"/>
        <end position="1145"/>
    </location>
</feature>
<keyword evidence="2" id="KW-0732">Signal</keyword>
<feature type="compositionally biased region" description="Polar residues" evidence="1">
    <location>
        <begin position="351"/>
        <end position="361"/>
    </location>
</feature>
<sequence>MTSEFQVTACRMARGPAWRSRSKFLSLIPVLCLLRPASCWIGLHIGHMEDIRIPIYAAEPYEEASPTSQGRDDLSVASPDALAAFYQDMERKEIVERKLSKRKSNSGTSIWSRKSVKRSATAHPAPPPAQKPHLPNPDSDHQDEKRRGEEERENESREDTSDKPDWVPQMNSPRSIIPDSKELPAWYNKDAWSQVPLPSFKLRYVIHNPIGPRWYKNHHLIPPSETTPAARPPSFFSPSFPPMASSTSQDRSEDTTRLPGPSHTPSPLPTPNSSQTRVVDKPRSRKTSQTAHDNVDLLDVTDPWGTNWHHHSPYDVGLSNGPISVDVQDALHTRSRRSSMTAQSRRKTVPSPLSQSTSAIHLQSPPDAGVHIPRKLSKRRTPTVANIFGGQSQDASRNAVSLPTSPVEAQPLATDLPKRMSVAPPNGPSMFASQGSSPKKEKRGSVLGRLVKKFSLLKKSTRRDNDWQHVISDHAVVDNAPRRDFVPERQPSPEKLPFDAVKRVPPPAIDEAAMAPDDTTKEADRLSYISLEAPFSIGRLTVANPDVPGSGETTPAQGDFPLPPDKFELRDTRVSSELPYRSPSPSTSSPFVSPPDPNPPVLPEKTTPPPPPPAKERAPELSPLSPPSSIRPPSFDLQRPPAQKTSISSVRAAPSIMSRTSRISVKDTQSAGPYAEKSTISSHRSGSSSKAPQMVEPVSRVFEMPQSGPPPPKKTRPVSVASSIPFPGAETGERVQSFALYDNSPLSAASMLANPPTPYSNDISMLATPEHPLPGLPPRLSADITSGAQMTRQTETFRLVRSPSGNVYPSNETFVAGGQQWEVVEATDKGKGKVSSSSKDRHSRDRDLKLQDTKDRNHHKERDSKDRESKDRPSKDRESNGRREKKRESRTKAEPEPEADSRHQHRSHRDHKSRTGEHATSTSKKTLRSADSDLRRRETSAAAVQQDVVKGGRDNRRRDDQERNSERKKEVSPPVNLNKAQPAPPAPTPDTLPSRPLGRHPSLSARPTSQLFSADEMNSIKAKEAWDMERLWKARSMQGDELNRFTTIPSNHNTPLIGSISDTSSQSAIYGSSHTAFVVQTPFQSQHSIYHSMPAAPPPIIYSSPSSIPTIAHQLPPTHRQSHSRLYADSIASDQASYTSSSRTPNPLPDPPRESSYEIPAGSRNSEYWTKYAGVTASH</sequence>
<feature type="region of interest" description="Disordered" evidence="1">
    <location>
        <begin position="481"/>
        <end position="501"/>
    </location>
</feature>
<feature type="chain" id="PRO_5034393599" evidence="2">
    <location>
        <begin position="40"/>
        <end position="1179"/>
    </location>
</feature>
<evidence type="ECO:0000313" key="3">
    <source>
        <dbReference type="EMBL" id="KAF5384845.1"/>
    </source>
</evidence>
<feature type="region of interest" description="Disordered" evidence="1">
    <location>
        <begin position="225"/>
        <end position="298"/>
    </location>
</feature>
<proteinExistence type="predicted"/>
<feature type="compositionally biased region" description="Basic and acidic residues" evidence="1">
    <location>
        <begin position="950"/>
        <end position="971"/>
    </location>
</feature>
<feature type="region of interest" description="Disordered" evidence="1">
    <location>
        <begin position="333"/>
        <end position="377"/>
    </location>
</feature>
<comment type="caution">
    <text evidence="3">The sequence shown here is derived from an EMBL/GenBank/DDBJ whole genome shotgun (WGS) entry which is preliminary data.</text>
</comment>
<keyword evidence="4" id="KW-1185">Reference proteome</keyword>
<feature type="compositionally biased region" description="Polar residues" evidence="1">
    <location>
        <begin position="657"/>
        <end position="671"/>
    </location>
</feature>
<feature type="region of interest" description="Disordered" evidence="1">
    <location>
        <begin position="762"/>
        <end position="783"/>
    </location>
</feature>
<organism evidence="3 4">
    <name type="scientific">Tricholomella constricta</name>
    <dbReference type="NCBI Taxonomy" id="117010"/>
    <lineage>
        <taxon>Eukaryota</taxon>
        <taxon>Fungi</taxon>
        <taxon>Dikarya</taxon>
        <taxon>Basidiomycota</taxon>
        <taxon>Agaricomycotina</taxon>
        <taxon>Agaricomycetes</taxon>
        <taxon>Agaricomycetidae</taxon>
        <taxon>Agaricales</taxon>
        <taxon>Tricholomatineae</taxon>
        <taxon>Lyophyllaceae</taxon>
        <taxon>Tricholomella</taxon>
    </lineage>
</organism>
<feature type="compositionally biased region" description="Low complexity" evidence="1">
    <location>
        <begin position="678"/>
        <end position="689"/>
    </location>
</feature>
<feature type="compositionally biased region" description="Low complexity" evidence="1">
    <location>
        <begin position="228"/>
        <end position="248"/>
    </location>
</feature>
<reference evidence="3 4" key="1">
    <citation type="journal article" date="2020" name="ISME J.">
        <title>Uncovering the hidden diversity of litter-decomposition mechanisms in mushroom-forming fungi.</title>
        <authorList>
            <person name="Floudas D."/>
            <person name="Bentzer J."/>
            <person name="Ahren D."/>
            <person name="Johansson T."/>
            <person name="Persson P."/>
            <person name="Tunlid A."/>
        </authorList>
    </citation>
    <scope>NUCLEOTIDE SEQUENCE [LARGE SCALE GENOMIC DNA]</scope>
    <source>
        <strain evidence="3 4">CBS 661.87</strain>
    </source>
</reference>
<dbReference type="Proteomes" id="UP000565441">
    <property type="component" value="Unassembled WGS sequence"/>
</dbReference>
<dbReference type="EMBL" id="JAACJP010000004">
    <property type="protein sequence ID" value="KAF5384845.1"/>
    <property type="molecule type" value="Genomic_DNA"/>
</dbReference>
<gene>
    <name evidence="3" type="ORF">D9615_001350</name>
</gene>
<feature type="region of interest" description="Disordered" evidence="1">
    <location>
        <begin position="825"/>
        <end position="1015"/>
    </location>
</feature>
<feature type="compositionally biased region" description="Basic and acidic residues" evidence="1">
    <location>
        <begin position="838"/>
        <end position="902"/>
    </location>
</feature>
<dbReference type="OrthoDB" id="3231532at2759"/>
<feature type="signal peptide" evidence="2">
    <location>
        <begin position="1"/>
        <end position="39"/>
    </location>
</feature>
<dbReference type="AlphaFoldDB" id="A0A8H5M873"/>
<evidence type="ECO:0000313" key="4">
    <source>
        <dbReference type="Proteomes" id="UP000565441"/>
    </source>
</evidence>
<feature type="region of interest" description="Disordered" evidence="1">
    <location>
        <begin position="542"/>
        <end position="727"/>
    </location>
</feature>
<name>A0A8H5M873_9AGAR</name>
<feature type="compositionally biased region" description="Basic and acidic residues" evidence="1">
    <location>
        <begin position="928"/>
        <end position="939"/>
    </location>
</feature>
<feature type="compositionally biased region" description="Pro residues" evidence="1">
    <location>
        <begin position="592"/>
        <end position="613"/>
    </location>
</feature>
<feature type="region of interest" description="Disordered" evidence="1">
    <location>
        <begin position="418"/>
        <end position="444"/>
    </location>
</feature>
<feature type="compositionally biased region" description="Basic residues" evidence="1">
    <location>
        <begin position="903"/>
        <end position="912"/>
    </location>
</feature>